<dbReference type="OrthoDB" id="65716at2759"/>
<dbReference type="InterPro" id="IPR027443">
    <property type="entry name" value="IPNS-like_sf"/>
</dbReference>
<proteinExistence type="predicted"/>
<dbReference type="PANTHER" id="PTHR40375">
    <property type="entry name" value="SPORULATION-SPECIFIC PROTEIN 22"/>
    <property type="match status" value="1"/>
</dbReference>
<accession>A0A834WM25</accession>
<dbReference type="Proteomes" id="UP000634136">
    <property type="component" value="Unassembled WGS sequence"/>
</dbReference>
<evidence type="ECO:0000313" key="4">
    <source>
        <dbReference type="EMBL" id="KAF7825903.1"/>
    </source>
</evidence>
<dbReference type="InterPro" id="IPR005123">
    <property type="entry name" value="Oxoglu/Fe-dep_dioxygenase_dom"/>
</dbReference>
<dbReference type="Gene3D" id="1.25.40.10">
    <property type="entry name" value="Tetratricopeptide repeat domain"/>
    <property type="match status" value="1"/>
</dbReference>
<feature type="domain" description="Fe2OG dioxygenase" evidence="3">
    <location>
        <begin position="107"/>
        <end position="220"/>
    </location>
</feature>
<dbReference type="Pfam" id="PF03171">
    <property type="entry name" value="2OG-FeII_Oxy"/>
    <property type="match status" value="1"/>
</dbReference>
<gene>
    <name evidence="4" type="ORF">G2W53_017067</name>
</gene>
<protein>
    <recommendedName>
        <fullName evidence="2">Protein ZIP4 homolog</fullName>
    </recommendedName>
</protein>
<dbReference type="PANTHER" id="PTHR40375:SF2">
    <property type="entry name" value="SPORULATION-SPECIFIC PROTEIN 22"/>
    <property type="match status" value="1"/>
</dbReference>
<reference evidence="4" key="1">
    <citation type="submission" date="2020-09" db="EMBL/GenBank/DDBJ databases">
        <title>Genome-Enabled Discovery of Anthraquinone Biosynthesis in Senna tora.</title>
        <authorList>
            <person name="Kang S.-H."/>
            <person name="Pandey R.P."/>
            <person name="Lee C.-M."/>
            <person name="Sim J.-S."/>
            <person name="Jeong J.-T."/>
            <person name="Choi B.-S."/>
            <person name="Jung M."/>
            <person name="Ginzburg D."/>
            <person name="Zhao K."/>
            <person name="Won S.Y."/>
            <person name="Oh T.-J."/>
            <person name="Yu Y."/>
            <person name="Kim N.-H."/>
            <person name="Lee O.R."/>
            <person name="Lee T.-H."/>
            <person name="Bashyal P."/>
            <person name="Kim T.-S."/>
            <person name="Lee W.-H."/>
            <person name="Kawkins C."/>
            <person name="Kim C.-K."/>
            <person name="Kim J.S."/>
            <person name="Ahn B.O."/>
            <person name="Rhee S.Y."/>
            <person name="Sohng J.K."/>
        </authorList>
    </citation>
    <scope>NUCLEOTIDE SEQUENCE</scope>
    <source>
        <tissue evidence="4">Leaf</tissue>
    </source>
</reference>
<dbReference type="InterPro" id="IPR019734">
    <property type="entry name" value="TPR_rpt"/>
</dbReference>
<dbReference type="Gene3D" id="2.60.120.330">
    <property type="entry name" value="B-lactam Antibiotic, Isopenicillin N Synthase, Chain"/>
    <property type="match status" value="1"/>
</dbReference>
<dbReference type="SUPFAM" id="SSF51197">
    <property type="entry name" value="Clavaminate synthase-like"/>
    <property type="match status" value="1"/>
</dbReference>
<dbReference type="Pfam" id="PF08631">
    <property type="entry name" value="SPO22"/>
    <property type="match status" value="1"/>
</dbReference>
<evidence type="ECO:0000256" key="1">
    <source>
        <dbReference type="ARBA" id="ARBA00023254"/>
    </source>
</evidence>
<dbReference type="GO" id="GO:0051321">
    <property type="term" value="P:meiotic cell cycle"/>
    <property type="evidence" value="ECO:0007669"/>
    <property type="project" value="UniProtKB-KW"/>
</dbReference>
<evidence type="ECO:0000259" key="3">
    <source>
        <dbReference type="PROSITE" id="PS51471"/>
    </source>
</evidence>
<comment type="caution">
    <text evidence="4">The sequence shown here is derived from an EMBL/GenBank/DDBJ whole genome shotgun (WGS) entry which is preliminary data.</text>
</comment>
<dbReference type="InterPro" id="IPR011990">
    <property type="entry name" value="TPR-like_helical_dom_sf"/>
</dbReference>
<name>A0A834WM25_9FABA</name>
<keyword evidence="1" id="KW-0469">Meiosis</keyword>
<dbReference type="SMART" id="SM00028">
    <property type="entry name" value="TPR"/>
    <property type="match status" value="2"/>
</dbReference>
<dbReference type="GO" id="GO:0090173">
    <property type="term" value="P:regulation of synaptonemal complex assembly"/>
    <property type="evidence" value="ECO:0007669"/>
    <property type="project" value="InterPro"/>
</dbReference>
<dbReference type="EMBL" id="JAAIUW010000006">
    <property type="protein sequence ID" value="KAF7825903.1"/>
    <property type="molecule type" value="Genomic_DNA"/>
</dbReference>
<evidence type="ECO:0000313" key="5">
    <source>
        <dbReference type="Proteomes" id="UP000634136"/>
    </source>
</evidence>
<organism evidence="4 5">
    <name type="scientific">Senna tora</name>
    <dbReference type="NCBI Taxonomy" id="362788"/>
    <lineage>
        <taxon>Eukaryota</taxon>
        <taxon>Viridiplantae</taxon>
        <taxon>Streptophyta</taxon>
        <taxon>Embryophyta</taxon>
        <taxon>Tracheophyta</taxon>
        <taxon>Spermatophyta</taxon>
        <taxon>Magnoliopsida</taxon>
        <taxon>eudicotyledons</taxon>
        <taxon>Gunneridae</taxon>
        <taxon>Pentapetalae</taxon>
        <taxon>rosids</taxon>
        <taxon>fabids</taxon>
        <taxon>Fabales</taxon>
        <taxon>Fabaceae</taxon>
        <taxon>Caesalpinioideae</taxon>
        <taxon>Cassia clade</taxon>
        <taxon>Senna</taxon>
    </lineage>
</organism>
<dbReference type="InterPro" id="IPR013940">
    <property type="entry name" value="Spo22/ZIP4/TEX11"/>
</dbReference>
<dbReference type="PROSITE" id="PS51471">
    <property type="entry name" value="FE2OG_OXY"/>
    <property type="match status" value="1"/>
</dbReference>
<dbReference type="InterPro" id="IPR044861">
    <property type="entry name" value="IPNS-like_FE2OG_OXY"/>
</dbReference>
<sequence>MSNTKIISPQQSTSIPIIEMANWEDPKVEDAICDGAEKWGFSPPPEKALEWKHYLSLFYVSDQEAASTWPPSCRDEALEYLKKTEPIIKRLLQVLMKRLNVREIDETKESLLMGSKRINLNYYLICPDPDLTISLGRHSDVSTLTVLLQDDTGDLYVRAEDNIVGAEEHWIHVAPVPRSLVINVENAMQIMSNGRYKSVEHRVRANGSEVRVSVPIFVNPKPLDVIGPLHEVLASGEEALYKDVLYSDYVKHFFRKAHDGKKTIEFAKKFPFPPNFPPKMRIAEISSPELRPAHRDMETHHHHLLSQVEASVKKLERHTADKPSHETVTVTADLSQSLAQLSQSSPFSNSLKLQIWKLSYRLWNACVDISNATTIRSSSTSPAVTAEDHAKLRHLAADLLYLVADVTGVPSPAIKSASFYYKTGLIWHNLRKFDLASICFERATDLVSKVDLASISDLGEKKLLLDLNLARSRTAWEVSDRNLAVALLNRSKGLLFGLCEHYKELASQYLVLGKCLLSRNEDAHALGEALKLMNDALDICEKGFSAAKTREETLDFRGLRWKTLRFISAVHLQKEEFDSVLKCVKVLREADGGDDHPSLSVLAMKAWLGLGRHGEAEKELRGMVINKGIPESVWLSAVDAYFQAAGTAGAETAKGVFLGLLGRCHISAGAAVRVAHRVVGNGGGGATEGSRVRAKVVAELVSDERVVALFADQGTAKDRAAMHAVLWNCAADHFQSKDYETSAELFEKSMLYITYDTENRILRAKGFRVLCLCYLGLSLLDRALEYINEAEKLEPNVVCAFLKVLSSLSLSLRLSRSMSQMHLCLVQRCIDMYRSTTADKFKIYLQKNDHNGAITQIQAMTTCLDFQPDFLSLSAHEAVACDALPVAVASLSSMLNLYASGKSMPTEEVTVLRTLVTVLIKGPGNEQQALKFLKHAHTRASDLGPDCFFGKEEVGRRERNWFAVTSWNLGTKAGQDKNYELSAQFLRLASDFYALIEGSGYENNVMVCKSLVFSASAMIASEFQSKTTMSEAEVKQAVDLLDRAGKMLKSISAGNSLNDDQITILEPELFFIYTSCAYDIQGRLNDLGSQLFLVKSFASSKASKPQYLLQIGLCASQGPRSNHEVANFALNECLSSFLSSPSPDYQNVALVVRKLVTIASLHKGDTDDDVVYGMYKKAYGIMVGLKEGEYPTEEGKWLAMTAWNRAAVPVRLGHVEIGKKWMGIGLEIAKHVPGMETYKACMEDFLRGLDKN</sequence>
<evidence type="ECO:0000256" key="2">
    <source>
        <dbReference type="ARBA" id="ARBA00031845"/>
    </source>
</evidence>
<dbReference type="SUPFAM" id="SSF48452">
    <property type="entry name" value="TPR-like"/>
    <property type="match status" value="1"/>
</dbReference>
<keyword evidence="5" id="KW-1185">Reference proteome</keyword>
<dbReference type="AlphaFoldDB" id="A0A834WM25"/>
<dbReference type="InterPro" id="IPR039057">
    <property type="entry name" value="Spo22/ZIP4"/>
</dbReference>